<feature type="domain" description="HD" evidence="2">
    <location>
        <begin position="238"/>
        <end position="316"/>
    </location>
</feature>
<dbReference type="PANTHER" id="PTHR47545:SF1">
    <property type="entry name" value="MULTIFUNCTIONAL CCA PROTEIN"/>
    <property type="match status" value="1"/>
</dbReference>
<evidence type="ECO:0000256" key="1">
    <source>
        <dbReference type="ARBA" id="ARBA00022741"/>
    </source>
</evidence>
<sequence length="362" mass="41877">MRRQIIFEAARLMYSRQETEYYRAKMKAARKVCQGWVKPADLPSNREIRDEIQRFACTFEGESRTENLLAMRLQALRYLRLFKSFHPKIIGSTLTGHIRQGSDIDIHVFSHSCEAVTAQLDEEGTPYHVEHKTVKKHGEERVFTHIHVQDTYPVELTLYPTEKSSYGFKCSITGKRIERATLPEFEQLLERDYPGIDLDQRLAEVEQSVDRFQIYRMLLLPLAGVKQSKKYHPEGDALYHSLQVYDMACDELPYDEEFQLAALLHDVGKAIDSQNHVEAGLQALEGFITDRTAWLIEHHMEAHAIRSGTIGARARRRLMANENYEDLLLLEECDYNGREQGVEVPDVDDALESIRELSRMCS</sequence>
<accession>A0A517Q5X6</accession>
<dbReference type="InterPro" id="IPR003607">
    <property type="entry name" value="HD/PDEase_dom"/>
</dbReference>
<dbReference type="GO" id="GO:0016740">
    <property type="term" value="F:transferase activity"/>
    <property type="evidence" value="ECO:0007669"/>
    <property type="project" value="UniProtKB-KW"/>
</dbReference>
<proteinExistence type="predicted"/>
<gene>
    <name evidence="3" type="ORF">Enr10x_23270</name>
</gene>
<dbReference type="AlphaFoldDB" id="A0A517Q5X6"/>
<name>A0A517Q5X6_9PLAN</name>
<organism evidence="3 4">
    <name type="scientific">Gimesia panareensis</name>
    <dbReference type="NCBI Taxonomy" id="2527978"/>
    <lineage>
        <taxon>Bacteria</taxon>
        <taxon>Pseudomonadati</taxon>
        <taxon>Planctomycetota</taxon>
        <taxon>Planctomycetia</taxon>
        <taxon>Planctomycetales</taxon>
        <taxon>Planctomycetaceae</taxon>
        <taxon>Gimesia</taxon>
    </lineage>
</organism>
<dbReference type="CDD" id="cd00077">
    <property type="entry name" value="HDc"/>
    <property type="match status" value="1"/>
</dbReference>
<dbReference type="Gene3D" id="1.10.3210.10">
    <property type="entry name" value="Hypothetical protein af1432"/>
    <property type="match status" value="1"/>
</dbReference>
<evidence type="ECO:0000313" key="4">
    <source>
        <dbReference type="Proteomes" id="UP000315647"/>
    </source>
</evidence>
<dbReference type="SUPFAM" id="SSF109604">
    <property type="entry name" value="HD-domain/PDEase-like"/>
    <property type="match status" value="1"/>
</dbReference>
<dbReference type="PANTHER" id="PTHR47545">
    <property type="entry name" value="MULTIFUNCTIONAL CCA PROTEIN"/>
    <property type="match status" value="1"/>
</dbReference>
<keyword evidence="4" id="KW-1185">Reference proteome</keyword>
<dbReference type="Proteomes" id="UP000315647">
    <property type="component" value="Chromosome"/>
</dbReference>
<dbReference type="GO" id="GO:0000166">
    <property type="term" value="F:nucleotide binding"/>
    <property type="evidence" value="ECO:0007669"/>
    <property type="project" value="UniProtKB-KW"/>
</dbReference>
<dbReference type="InterPro" id="IPR050124">
    <property type="entry name" value="tRNA_CCA-adding_enzyme"/>
</dbReference>
<reference evidence="3 4" key="1">
    <citation type="submission" date="2019-03" db="EMBL/GenBank/DDBJ databases">
        <title>Deep-cultivation of Planctomycetes and their phenomic and genomic characterization uncovers novel biology.</title>
        <authorList>
            <person name="Wiegand S."/>
            <person name="Jogler M."/>
            <person name="Boedeker C."/>
            <person name="Pinto D."/>
            <person name="Vollmers J."/>
            <person name="Rivas-Marin E."/>
            <person name="Kohn T."/>
            <person name="Peeters S.H."/>
            <person name="Heuer A."/>
            <person name="Rast P."/>
            <person name="Oberbeckmann S."/>
            <person name="Bunk B."/>
            <person name="Jeske O."/>
            <person name="Meyerdierks A."/>
            <person name="Storesund J.E."/>
            <person name="Kallscheuer N."/>
            <person name="Luecker S."/>
            <person name="Lage O.M."/>
            <person name="Pohl T."/>
            <person name="Merkel B.J."/>
            <person name="Hornburger P."/>
            <person name="Mueller R.-W."/>
            <person name="Bruemmer F."/>
            <person name="Labrenz M."/>
            <person name="Spormann A.M."/>
            <person name="Op den Camp H."/>
            <person name="Overmann J."/>
            <person name="Amann R."/>
            <person name="Jetten M.S.M."/>
            <person name="Mascher T."/>
            <person name="Medema M.H."/>
            <person name="Devos D.P."/>
            <person name="Kaster A.-K."/>
            <person name="Ovreas L."/>
            <person name="Rohde M."/>
            <person name="Galperin M.Y."/>
            <person name="Jogler C."/>
        </authorList>
    </citation>
    <scope>NUCLEOTIDE SEQUENCE [LARGE SCALE GENOMIC DNA]</scope>
    <source>
        <strain evidence="3 4">Enr10</strain>
    </source>
</reference>
<evidence type="ECO:0000259" key="2">
    <source>
        <dbReference type="Pfam" id="PF01966"/>
    </source>
</evidence>
<evidence type="ECO:0000313" key="3">
    <source>
        <dbReference type="EMBL" id="QDT27013.1"/>
    </source>
</evidence>
<dbReference type="Pfam" id="PF01966">
    <property type="entry name" value="HD"/>
    <property type="match status" value="1"/>
</dbReference>
<keyword evidence="3" id="KW-0808">Transferase</keyword>
<protein>
    <submittedName>
        <fullName evidence="3">Multifunctional tRNA nucleotidyl transferase/2'3'-cyclic phosphodiesterase/2'nucleotidase/phosphatase</fullName>
    </submittedName>
</protein>
<dbReference type="InterPro" id="IPR006674">
    <property type="entry name" value="HD_domain"/>
</dbReference>
<dbReference type="EMBL" id="CP037421">
    <property type="protein sequence ID" value="QDT27013.1"/>
    <property type="molecule type" value="Genomic_DNA"/>
</dbReference>
<keyword evidence="1" id="KW-0547">Nucleotide-binding</keyword>